<dbReference type="EMBL" id="DS990446">
    <property type="protein sequence ID" value="EEQ64255.1"/>
    <property type="molecule type" value="Genomic_DNA"/>
</dbReference>
<dbReference type="HOGENOM" id="CLU_2898023_0_0_7"/>
<proteinExistence type="predicted"/>
<reference evidence="2" key="1">
    <citation type="journal article" date="2014" name="Genome Announc.">
        <title>Draft genome sequences of six enterohepatic helicobacter species isolated from humans and one from rhesus macaques.</title>
        <authorList>
            <person name="Shen Z."/>
            <person name="Sheh A."/>
            <person name="Young S.K."/>
            <person name="Abouelliel A."/>
            <person name="Ward D.V."/>
            <person name="Earl A.M."/>
            <person name="Fox J.G."/>
        </authorList>
    </citation>
    <scope>NUCLEOTIDE SEQUENCE [LARGE SCALE GENOMIC DNA]</scope>
    <source>
        <strain evidence="2">MIT 98-5489</strain>
    </source>
</reference>
<name>C5F1W1_9HELI</name>
<evidence type="ECO:0000313" key="1">
    <source>
        <dbReference type="EMBL" id="EEQ64255.1"/>
    </source>
</evidence>
<sequence length="62" mass="7259">MQIKSDWLLKILELDLSGNILIFFCISKFKDLESTLNYFTNHLDSLIATHRLILPIQRITLP</sequence>
<dbReference type="Proteomes" id="UP000003953">
    <property type="component" value="Unassembled WGS sequence"/>
</dbReference>
<dbReference type="AlphaFoldDB" id="C5F1W1"/>
<evidence type="ECO:0000313" key="2">
    <source>
        <dbReference type="Proteomes" id="UP000003953"/>
    </source>
</evidence>
<protein>
    <submittedName>
        <fullName evidence="1">Uncharacterized protein</fullName>
    </submittedName>
</protein>
<gene>
    <name evidence="1" type="ORF">HPMG_01712</name>
</gene>
<keyword evidence="2" id="KW-1185">Reference proteome</keyword>
<organism evidence="1 2">
    <name type="scientific">Helicobacter pullorum MIT 98-5489</name>
    <dbReference type="NCBI Taxonomy" id="537972"/>
    <lineage>
        <taxon>Bacteria</taxon>
        <taxon>Pseudomonadati</taxon>
        <taxon>Campylobacterota</taxon>
        <taxon>Epsilonproteobacteria</taxon>
        <taxon>Campylobacterales</taxon>
        <taxon>Helicobacteraceae</taxon>
        <taxon>Helicobacter</taxon>
    </lineage>
</organism>
<accession>C5F1W1</accession>